<dbReference type="Proteomes" id="UP001163046">
    <property type="component" value="Unassembled WGS sequence"/>
</dbReference>
<organism evidence="2 3">
    <name type="scientific">Desmophyllum pertusum</name>
    <dbReference type="NCBI Taxonomy" id="174260"/>
    <lineage>
        <taxon>Eukaryota</taxon>
        <taxon>Metazoa</taxon>
        <taxon>Cnidaria</taxon>
        <taxon>Anthozoa</taxon>
        <taxon>Hexacorallia</taxon>
        <taxon>Scleractinia</taxon>
        <taxon>Caryophylliina</taxon>
        <taxon>Caryophylliidae</taxon>
        <taxon>Desmophyllum</taxon>
    </lineage>
</organism>
<proteinExistence type="predicted"/>
<protein>
    <submittedName>
        <fullName evidence="2">Uncharacterized protein</fullName>
    </submittedName>
</protein>
<keyword evidence="3" id="KW-1185">Reference proteome</keyword>
<gene>
    <name evidence="2" type="ORF">OS493_032379</name>
</gene>
<feature type="compositionally biased region" description="Acidic residues" evidence="1">
    <location>
        <begin position="82"/>
        <end position="112"/>
    </location>
</feature>
<evidence type="ECO:0000313" key="2">
    <source>
        <dbReference type="EMBL" id="KAJ7353794.1"/>
    </source>
</evidence>
<dbReference type="AlphaFoldDB" id="A0A9X0CKC2"/>
<accession>A0A9X0CKC2</accession>
<sequence>MQIKEFHPKNGKGKWLAVHIPDHMTYPRKDVKIIASKNVADELQRVVGPNKDTLAKEIQSILGVDEQTLQRMIAEGQSNDEVNNEDDDDDDDDSEEVDDDNDNDDDEYENNEENTPGDGDYNDDKPSGNVSEEQEKDEGWVRGDLVIEDEDEDGVHVEQPQGFELRWEDILNNFKHFNLKRRKKICKLFGLHNDRCHRAKKRRHGFRRKLKHYLLQMLKKYLKSNKNEFEDYLSNRLKNALAGRLKPSDDGLLNIYSKNSGNMDMADFLKDMNDDSQPRPGGSEEALTQTPTTRFHSLWMITQLVVACFQVTPQMDKLADDEGQEPPSDAVSALNNIIHPLLNDQDNKMDEKLQTKILQEELGHVNAEQEEQEREKAKDASLNDHMMYMYQLQKLAGHKSGVTPANGEIGASQSV</sequence>
<comment type="caution">
    <text evidence="2">The sequence shown here is derived from an EMBL/GenBank/DDBJ whole genome shotgun (WGS) entry which is preliminary data.</text>
</comment>
<reference evidence="2" key="1">
    <citation type="submission" date="2023-01" db="EMBL/GenBank/DDBJ databases">
        <title>Genome assembly of the deep-sea coral Lophelia pertusa.</title>
        <authorList>
            <person name="Herrera S."/>
            <person name="Cordes E."/>
        </authorList>
    </citation>
    <scope>NUCLEOTIDE SEQUENCE</scope>
    <source>
        <strain evidence="2">USNM1676648</strain>
        <tissue evidence="2">Polyp</tissue>
    </source>
</reference>
<evidence type="ECO:0000313" key="3">
    <source>
        <dbReference type="Proteomes" id="UP001163046"/>
    </source>
</evidence>
<evidence type="ECO:0000256" key="1">
    <source>
        <dbReference type="SAM" id="MobiDB-lite"/>
    </source>
</evidence>
<feature type="region of interest" description="Disordered" evidence="1">
    <location>
        <begin position="75"/>
        <end position="141"/>
    </location>
</feature>
<dbReference type="OrthoDB" id="5978467at2759"/>
<name>A0A9X0CKC2_9CNID</name>
<dbReference type="EMBL" id="MU827341">
    <property type="protein sequence ID" value="KAJ7353794.1"/>
    <property type="molecule type" value="Genomic_DNA"/>
</dbReference>